<protein>
    <submittedName>
        <fullName evidence="6">Transcriptional regulatory protein GlnR</fullName>
    </submittedName>
</protein>
<dbReference type="GO" id="GO:0005829">
    <property type="term" value="C:cytosol"/>
    <property type="evidence" value="ECO:0007669"/>
    <property type="project" value="TreeGrafter"/>
</dbReference>
<dbReference type="PANTHER" id="PTHR48111:SF40">
    <property type="entry name" value="PHOSPHATE REGULON TRANSCRIPTIONAL REGULATORY PROTEIN PHOB"/>
    <property type="match status" value="1"/>
</dbReference>
<proteinExistence type="predicted"/>
<evidence type="ECO:0000256" key="3">
    <source>
        <dbReference type="ARBA" id="ARBA00023125"/>
    </source>
</evidence>
<reference evidence="6" key="1">
    <citation type="submission" date="2023-03" db="EMBL/GenBank/DDBJ databases">
        <authorList>
            <person name="Steffen K."/>
            <person name="Cardenas P."/>
        </authorList>
    </citation>
    <scope>NUCLEOTIDE SEQUENCE</scope>
</reference>
<feature type="domain" description="OmpR/PhoB-type" evidence="5">
    <location>
        <begin position="107"/>
        <end position="204"/>
    </location>
</feature>
<dbReference type="InterPro" id="IPR016032">
    <property type="entry name" value="Sig_transdc_resp-reg_C-effctor"/>
</dbReference>
<sequence length="205" mass="22399">MIQGALAAASDTGAIEVIGADCDYDADFDYGVDSPTVLLLSPDADLPVQPDDDNGPLVLRCVADDDLDSPDLYEDSDDFVAVPCAPTELVKRILRLAQRRAIELGSADSIRVGGISLNPATYQVSANGRPVDLAWLEFQLLHFLMDNVGKVFTRDQLLANVWGVENIGGTRTVDVHIRRLRYKLENGAETYFRTVKNVGYGMIEP</sequence>
<keyword evidence="3 4" id="KW-0238">DNA-binding</keyword>
<dbReference type="CDD" id="cd00383">
    <property type="entry name" value="trans_reg_C"/>
    <property type="match status" value="1"/>
</dbReference>
<organism evidence="6 7">
    <name type="scientific">Geodia barretti</name>
    <name type="common">Barrett's horny sponge</name>
    <dbReference type="NCBI Taxonomy" id="519541"/>
    <lineage>
        <taxon>Eukaryota</taxon>
        <taxon>Metazoa</taxon>
        <taxon>Porifera</taxon>
        <taxon>Demospongiae</taxon>
        <taxon>Heteroscleromorpha</taxon>
        <taxon>Tetractinellida</taxon>
        <taxon>Astrophorina</taxon>
        <taxon>Geodiidae</taxon>
        <taxon>Geodia</taxon>
    </lineage>
</organism>
<dbReference type="InterPro" id="IPR039420">
    <property type="entry name" value="WalR-like"/>
</dbReference>
<dbReference type="SUPFAM" id="SSF46894">
    <property type="entry name" value="C-terminal effector domain of the bipartite response regulators"/>
    <property type="match status" value="1"/>
</dbReference>
<dbReference type="SMART" id="SM00862">
    <property type="entry name" value="Trans_reg_C"/>
    <property type="match status" value="1"/>
</dbReference>
<dbReference type="AlphaFoldDB" id="A0AA35QTY8"/>
<dbReference type="GO" id="GO:0006355">
    <property type="term" value="P:regulation of DNA-templated transcription"/>
    <property type="evidence" value="ECO:0007669"/>
    <property type="project" value="InterPro"/>
</dbReference>
<keyword evidence="1" id="KW-0597">Phosphoprotein</keyword>
<dbReference type="Gene3D" id="1.10.10.10">
    <property type="entry name" value="Winged helix-like DNA-binding domain superfamily/Winged helix DNA-binding domain"/>
    <property type="match status" value="1"/>
</dbReference>
<comment type="caution">
    <text evidence="6">The sequence shown here is derived from an EMBL/GenBank/DDBJ whole genome shotgun (WGS) entry which is preliminary data.</text>
</comment>
<dbReference type="GO" id="GO:0000976">
    <property type="term" value="F:transcription cis-regulatory region binding"/>
    <property type="evidence" value="ECO:0007669"/>
    <property type="project" value="TreeGrafter"/>
</dbReference>
<evidence type="ECO:0000259" key="5">
    <source>
        <dbReference type="PROSITE" id="PS51755"/>
    </source>
</evidence>
<keyword evidence="2" id="KW-0902">Two-component regulatory system</keyword>
<dbReference type="GO" id="GO:0032993">
    <property type="term" value="C:protein-DNA complex"/>
    <property type="evidence" value="ECO:0007669"/>
    <property type="project" value="TreeGrafter"/>
</dbReference>
<keyword evidence="7" id="KW-1185">Reference proteome</keyword>
<dbReference type="EMBL" id="CASHTH010000109">
    <property type="protein sequence ID" value="CAI7991299.1"/>
    <property type="molecule type" value="Genomic_DNA"/>
</dbReference>
<name>A0AA35QTY8_GEOBA</name>
<evidence type="ECO:0000256" key="2">
    <source>
        <dbReference type="ARBA" id="ARBA00023012"/>
    </source>
</evidence>
<evidence type="ECO:0000313" key="6">
    <source>
        <dbReference type="EMBL" id="CAI7991299.1"/>
    </source>
</evidence>
<dbReference type="GO" id="GO:0000156">
    <property type="term" value="F:phosphorelay response regulator activity"/>
    <property type="evidence" value="ECO:0007669"/>
    <property type="project" value="TreeGrafter"/>
</dbReference>
<dbReference type="PANTHER" id="PTHR48111">
    <property type="entry name" value="REGULATOR OF RPOS"/>
    <property type="match status" value="1"/>
</dbReference>
<evidence type="ECO:0000313" key="7">
    <source>
        <dbReference type="Proteomes" id="UP001174909"/>
    </source>
</evidence>
<dbReference type="Pfam" id="PF00486">
    <property type="entry name" value="Trans_reg_C"/>
    <property type="match status" value="1"/>
</dbReference>
<evidence type="ECO:0000256" key="1">
    <source>
        <dbReference type="ARBA" id="ARBA00022553"/>
    </source>
</evidence>
<gene>
    <name evidence="6" type="ORF">GBAR_LOCUS688</name>
</gene>
<accession>A0AA35QTY8</accession>
<dbReference type="Proteomes" id="UP001174909">
    <property type="component" value="Unassembled WGS sequence"/>
</dbReference>
<evidence type="ECO:0000256" key="4">
    <source>
        <dbReference type="PROSITE-ProRule" id="PRU01091"/>
    </source>
</evidence>
<dbReference type="InterPro" id="IPR001867">
    <property type="entry name" value="OmpR/PhoB-type_DNA-bd"/>
</dbReference>
<dbReference type="InterPro" id="IPR036388">
    <property type="entry name" value="WH-like_DNA-bd_sf"/>
</dbReference>
<dbReference type="PROSITE" id="PS51755">
    <property type="entry name" value="OMPR_PHOB"/>
    <property type="match status" value="1"/>
</dbReference>
<feature type="DNA-binding region" description="OmpR/PhoB-type" evidence="4">
    <location>
        <begin position="107"/>
        <end position="204"/>
    </location>
</feature>